<accession>A0AAD9F4M3</accession>
<keyword evidence="2" id="KW-1185">Reference proteome</keyword>
<dbReference type="EMBL" id="JASDAP010000021">
    <property type="protein sequence ID" value="KAK1885545.1"/>
    <property type="molecule type" value="Genomic_DNA"/>
</dbReference>
<sequence>MERCAAMWQKIPVNARFSSDGILGKHRIAASDAELQPCIVPHKLLACVCVCVYVCVCVCVWSKRRASLVYQKMTRHDSIYTENDPGNRNRLRE</sequence>
<reference evidence="1" key="1">
    <citation type="submission" date="2023-04" db="EMBL/GenBank/DDBJ databases">
        <title>Chromosome-level genome of Chaenocephalus aceratus.</title>
        <authorList>
            <person name="Park H."/>
        </authorList>
    </citation>
    <scope>NUCLEOTIDE SEQUENCE</scope>
    <source>
        <strain evidence="1">DE</strain>
        <tissue evidence="1">Muscle</tissue>
    </source>
</reference>
<proteinExistence type="predicted"/>
<organism evidence="1 2">
    <name type="scientific">Dissostichus eleginoides</name>
    <name type="common">Patagonian toothfish</name>
    <name type="synonym">Dissostichus amissus</name>
    <dbReference type="NCBI Taxonomy" id="100907"/>
    <lineage>
        <taxon>Eukaryota</taxon>
        <taxon>Metazoa</taxon>
        <taxon>Chordata</taxon>
        <taxon>Craniata</taxon>
        <taxon>Vertebrata</taxon>
        <taxon>Euteleostomi</taxon>
        <taxon>Actinopterygii</taxon>
        <taxon>Neopterygii</taxon>
        <taxon>Teleostei</taxon>
        <taxon>Neoteleostei</taxon>
        <taxon>Acanthomorphata</taxon>
        <taxon>Eupercaria</taxon>
        <taxon>Perciformes</taxon>
        <taxon>Notothenioidei</taxon>
        <taxon>Nototheniidae</taxon>
        <taxon>Dissostichus</taxon>
    </lineage>
</organism>
<gene>
    <name evidence="1" type="ORF">KUDE01_031739</name>
</gene>
<name>A0AAD9F4M3_DISEL</name>
<dbReference type="Proteomes" id="UP001228049">
    <property type="component" value="Unassembled WGS sequence"/>
</dbReference>
<evidence type="ECO:0000313" key="1">
    <source>
        <dbReference type="EMBL" id="KAK1885545.1"/>
    </source>
</evidence>
<comment type="caution">
    <text evidence="1">The sequence shown here is derived from an EMBL/GenBank/DDBJ whole genome shotgun (WGS) entry which is preliminary data.</text>
</comment>
<dbReference type="AlphaFoldDB" id="A0AAD9F4M3"/>
<protein>
    <submittedName>
        <fullName evidence="1">Erythroid membrane-associated protein</fullName>
    </submittedName>
</protein>
<evidence type="ECO:0000313" key="2">
    <source>
        <dbReference type="Proteomes" id="UP001228049"/>
    </source>
</evidence>